<comment type="caution">
    <text evidence="1">The sequence shown here is derived from an EMBL/GenBank/DDBJ whole genome shotgun (WGS) entry which is preliminary data.</text>
</comment>
<organism evidence="1 2">
    <name type="scientific">Paramecium primaurelia</name>
    <dbReference type="NCBI Taxonomy" id="5886"/>
    <lineage>
        <taxon>Eukaryota</taxon>
        <taxon>Sar</taxon>
        <taxon>Alveolata</taxon>
        <taxon>Ciliophora</taxon>
        <taxon>Intramacronucleata</taxon>
        <taxon>Oligohymenophorea</taxon>
        <taxon>Peniculida</taxon>
        <taxon>Parameciidae</taxon>
        <taxon>Paramecium</taxon>
    </lineage>
</organism>
<protein>
    <submittedName>
        <fullName evidence="1">Uncharacterized protein</fullName>
    </submittedName>
</protein>
<proteinExistence type="predicted"/>
<evidence type="ECO:0000313" key="2">
    <source>
        <dbReference type="Proteomes" id="UP000688137"/>
    </source>
</evidence>
<accession>A0A8S1PH58</accession>
<keyword evidence="2" id="KW-1185">Reference proteome</keyword>
<dbReference type="AlphaFoldDB" id="A0A8S1PH58"/>
<gene>
    <name evidence="1" type="ORF">PPRIM_AZ9-3.1.T1180114</name>
</gene>
<name>A0A8S1PH58_PARPR</name>
<evidence type="ECO:0000313" key="1">
    <source>
        <dbReference type="EMBL" id="CAD8102446.1"/>
    </source>
</evidence>
<reference evidence="1" key="1">
    <citation type="submission" date="2021-01" db="EMBL/GenBank/DDBJ databases">
        <authorList>
            <consortium name="Genoscope - CEA"/>
            <person name="William W."/>
        </authorList>
    </citation>
    <scope>NUCLEOTIDE SEQUENCE</scope>
</reference>
<dbReference type="EMBL" id="CAJJDM010000121">
    <property type="protein sequence ID" value="CAD8102446.1"/>
    <property type="molecule type" value="Genomic_DNA"/>
</dbReference>
<dbReference type="Proteomes" id="UP000688137">
    <property type="component" value="Unassembled WGS sequence"/>
</dbReference>
<sequence>MLRLLNQLLENLISFGVDFVNQSFLQVILCYFNIKYKSIKTLKIKQHFSYIQFKYKQQAQFVWECLASLREGEGKGFQGNLKVGIISSLRNLQGYGHMSSTNQIPSTAGQIGSECSMQIKTVLQQLLQLKLQIDNWIQKILLHLEAHFNTKKLTKKAVGRKQPPKSGNAIPKDLSLYFSSKSEIIVISQSVVLI</sequence>